<proteinExistence type="inferred from homology"/>
<dbReference type="OrthoDB" id="2504561at2759"/>
<dbReference type="Proteomes" id="UP000036987">
    <property type="component" value="Unassembled WGS sequence"/>
</dbReference>
<keyword evidence="4" id="KW-0498">Mitosis</keyword>
<dbReference type="GO" id="GO:0005680">
    <property type="term" value="C:anaphase-promoting complex"/>
    <property type="evidence" value="ECO:0000318"/>
    <property type="project" value="GO_Central"/>
</dbReference>
<dbReference type="InterPro" id="IPR037679">
    <property type="entry name" value="Apc5"/>
</dbReference>
<keyword evidence="9" id="KW-1185">Reference proteome</keyword>
<dbReference type="PANTHER" id="PTHR12830">
    <property type="entry name" value="ANAPHASE-PROMOTING COMPLEX SUBUNIT 5"/>
    <property type="match status" value="1"/>
</dbReference>
<dbReference type="STRING" id="29655.A0A0K9Q261"/>
<dbReference type="GO" id="GO:0031145">
    <property type="term" value="P:anaphase-promoting complex-dependent catabolic process"/>
    <property type="evidence" value="ECO:0000318"/>
    <property type="project" value="GO_Central"/>
</dbReference>
<dbReference type="OMA" id="YAPRSHM"/>
<evidence type="ECO:0000313" key="8">
    <source>
        <dbReference type="EMBL" id="KMZ75269.1"/>
    </source>
</evidence>
<evidence type="ECO:0000256" key="4">
    <source>
        <dbReference type="ARBA" id="ARBA00022776"/>
    </source>
</evidence>
<keyword evidence="6" id="KW-0131">Cell cycle</keyword>
<accession>A0A0K9Q261</accession>
<evidence type="ECO:0000256" key="2">
    <source>
        <dbReference type="ARBA" id="ARBA00016066"/>
    </source>
</evidence>
<gene>
    <name evidence="8" type="ORF">ZOSMA_117G00890</name>
</gene>
<name>A0A0K9Q261_ZOSMR</name>
<dbReference type="GO" id="GO:0051301">
    <property type="term" value="P:cell division"/>
    <property type="evidence" value="ECO:0007669"/>
    <property type="project" value="UniProtKB-KW"/>
</dbReference>
<protein>
    <recommendedName>
        <fullName evidence="2">Anaphase-promoting complex subunit 5</fullName>
    </recommendedName>
</protein>
<dbReference type="EMBL" id="LFYR01000192">
    <property type="protein sequence ID" value="KMZ75269.1"/>
    <property type="molecule type" value="Genomic_DNA"/>
</dbReference>
<evidence type="ECO:0000313" key="9">
    <source>
        <dbReference type="Proteomes" id="UP000036987"/>
    </source>
</evidence>
<evidence type="ECO:0000256" key="5">
    <source>
        <dbReference type="ARBA" id="ARBA00022786"/>
    </source>
</evidence>
<feature type="domain" description="Anaphase-promoting complex subunit 5" evidence="7">
    <location>
        <begin position="135"/>
        <end position="236"/>
    </location>
</feature>
<dbReference type="AlphaFoldDB" id="A0A0K9Q261"/>
<reference evidence="9" key="1">
    <citation type="journal article" date="2016" name="Nature">
        <title>The genome of the seagrass Zostera marina reveals angiosperm adaptation to the sea.</title>
        <authorList>
            <person name="Olsen J.L."/>
            <person name="Rouze P."/>
            <person name="Verhelst B."/>
            <person name="Lin Y.-C."/>
            <person name="Bayer T."/>
            <person name="Collen J."/>
            <person name="Dattolo E."/>
            <person name="De Paoli E."/>
            <person name="Dittami S."/>
            <person name="Maumus F."/>
            <person name="Michel G."/>
            <person name="Kersting A."/>
            <person name="Lauritano C."/>
            <person name="Lohaus R."/>
            <person name="Toepel M."/>
            <person name="Tonon T."/>
            <person name="Vanneste K."/>
            <person name="Amirebrahimi M."/>
            <person name="Brakel J."/>
            <person name="Bostroem C."/>
            <person name="Chovatia M."/>
            <person name="Grimwood J."/>
            <person name="Jenkins J.W."/>
            <person name="Jueterbock A."/>
            <person name="Mraz A."/>
            <person name="Stam W.T."/>
            <person name="Tice H."/>
            <person name="Bornberg-Bauer E."/>
            <person name="Green P.J."/>
            <person name="Pearson G.A."/>
            <person name="Procaccini G."/>
            <person name="Duarte C.M."/>
            <person name="Schmutz J."/>
            <person name="Reusch T.B.H."/>
            <person name="Van de Peer Y."/>
        </authorList>
    </citation>
    <scope>NUCLEOTIDE SEQUENCE [LARGE SCALE GENOMIC DNA]</scope>
    <source>
        <strain evidence="9">cv. Finnish</strain>
    </source>
</reference>
<organism evidence="8 9">
    <name type="scientific">Zostera marina</name>
    <name type="common">Eelgrass</name>
    <dbReference type="NCBI Taxonomy" id="29655"/>
    <lineage>
        <taxon>Eukaryota</taxon>
        <taxon>Viridiplantae</taxon>
        <taxon>Streptophyta</taxon>
        <taxon>Embryophyta</taxon>
        <taxon>Tracheophyta</taxon>
        <taxon>Spermatophyta</taxon>
        <taxon>Magnoliopsida</taxon>
        <taxon>Liliopsida</taxon>
        <taxon>Zosteraceae</taxon>
        <taxon>Zostera</taxon>
    </lineage>
</organism>
<sequence>MGSFGEVVHTLFLQPSSCFLRSKKRFCKKNALYPVFLLPDLNENNASLTTASKGDQKSKISQDNHLDSAVYPFNNDFKDADQHGLFLRSKWQILGYLNEQADLIEKHSGSFHLSSFDAILNQLQKMAPELHRVRYLQYLKSLYHEDYLPAVDNLHCYFDCSAGMDGLFIGSPTLYTPSLNLGKYESALLCLGTMHCHFGHSKQALEALTEAVRISHLNNDDSCLAYTLTTICNLMSEIGISSSIGVIGSPYTLGTDAGMGMPLTIQQHLLVLLKKSQKRAEELKLTCLVGFNRLALAKFELKNVKRPLLSFGPKAPTTLRTSPVSVCKELRLSSYLFSEFETDRMSFQPDNGTFSTSWLKNLPEFRDSSVCAHALGRNDFDAFNFGAQPNPIPGSVLQLAGASHLLRATSWELLGSAPLARISTLTYLCCFADASSSEDLSLSYAKLIQHLAVFNGHKEAFNVLKSAEERFLPVSKSRIQLQLVHEHALHRGRLKYSQEVCDEFSVLCSSIAGVDLEHKTEASLRHARTLLAANQFNQAADVAHSLFCTCYKYNLHVENASVLLLLAEIHKKSRNAVLGLPYALASLSFCHSFNLDLLEASATLTIAELWLAIGSSHAKRALSLVNRKFAIILGHGGLELCARANIVVTKCYLFDPSFSVCEDPDIVLTSLTQATEDLEILEYHEMAAEAFYLLAMVYDMLGQVEEREEAAFSFKRHIVALEKPEDDNDLYQFLQ</sequence>
<dbReference type="PANTHER" id="PTHR12830:SF9">
    <property type="entry name" value="ANAPHASE-PROMOTING COMPLEX SUBUNIT 5"/>
    <property type="match status" value="1"/>
</dbReference>
<comment type="similarity">
    <text evidence="1">Belongs to the APC5 family.</text>
</comment>
<dbReference type="InterPro" id="IPR026000">
    <property type="entry name" value="Apc5_dom"/>
</dbReference>
<comment type="caution">
    <text evidence="8">The sequence shown here is derived from an EMBL/GenBank/DDBJ whole genome shotgun (WGS) entry which is preliminary data.</text>
</comment>
<keyword evidence="3" id="KW-0132">Cell division</keyword>
<evidence type="ECO:0000259" key="7">
    <source>
        <dbReference type="Pfam" id="PF12862"/>
    </source>
</evidence>
<dbReference type="GO" id="GO:0045842">
    <property type="term" value="P:positive regulation of mitotic metaphase/anaphase transition"/>
    <property type="evidence" value="ECO:0000318"/>
    <property type="project" value="GO_Central"/>
</dbReference>
<evidence type="ECO:0000256" key="1">
    <source>
        <dbReference type="ARBA" id="ARBA00007450"/>
    </source>
</evidence>
<evidence type="ECO:0000256" key="6">
    <source>
        <dbReference type="ARBA" id="ARBA00023306"/>
    </source>
</evidence>
<evidence type="ECO:0000256" key="3">
    <source>
        <dbReference type="ARBA" id="ARBA00022618"/>
    </source>
</evidence>
<dbReference type="GO" id="GO:0070979">
    <property type="term" value="P:protein K11-linked ubiquitination"/>
    <property type="evidence" value="ECO:0000318"/>
    <property type="project" value="GO_Central"/>
</dbReference>
<dbReference type="Pfam" id="PF12862">
    <property type="entry name" value="ANAPC5"/>
    <property type="match status" value="1"/>
</dbReference>
<keyword evidence="5" id="KW-0833">Ubl conjugation pathway</keyword>